<keyword evidence="3" id="KW-1185">Reference proteome</keyword>
<proteinExistence type="predicted"/>
<sequence>MSRNRVKNKRRRRKAGRREGRRRETGREREAALLHRHVTLLNSPLLLLCAPLHLAAGRGTGDRPGSESPSRFFSRFRGSVKAASPASSHPMEDFLSSALLSESNSTT</sequence>
<reference evidence="2" key="1">
    <citation type="submission" date="2020-03" db="EMBL/GenBank/DDBJ databases">
        <authorList>
            <person name="Weist P."/>
        </authorList>
    </citation>
    <scope>NUCLEOTIDE SEQUENCE</scope>
</reference>
<evidence type="ECO:0000313" key="2">
    <source>
        <dbReference type="EMBL" id="CAB1425604.1"/>
    </source>
</evidence>
<feature type="region of interest" description="Disordered" evidence="1">
    <location>
        <begin position="83"/>
        <end position="107"/>
    </location>
</feature>
<feature type="compositionally biased region" description="Basic and acidic residues" evidence="1">
    <location>
        <begin position="17"/>
        <end position="28"/>
    </location>
</feature>
<feature type="region of interest" description="Disordered" evidence="1">
    <location>
        <begin position="1"/>
        <end position="28"/>
    </location>
</feature>
<gene>
    <name evidence="2" type="ORF">PLEPLA_LOCUS13536</name>
</gene>
<feature type="compositionally biased region" description="Polar residues" evidence="1">
    <location>
        <begin position="98"/>
        <end position="107"/>
    </location>
</feature>
<accession>A0A9N7U5W4</accession>
<feature type="compositionally biased region" description="Basic residues" evidence="1">
    <location>
        <begin position="1"/>
        <end position="16"/>
    </location>
</feature>
<evidence type="ECO:0000256" key="1">
    <source>
        <dbReference type="SAM" id="MobiDB-lite"/>
    </source>
</evidence>
<comment type="caution">
    <text evidence="2">The sequence shown here is derived from an EMBL/GenBank/DDBJ whole genome shotgun (WGS) entry which is preliminary data.</text>
</comment>
<dbReference type="EMBL" id="CADEAL010000818">
    <property type="protein sequence ID" value="CAB1425604.1"/>
    <property type="molecule type" value="Genomic_DNA"/>
</dbReference>
<dbReference type="Proteomes" id="UP001153269">
    <property type="component" value="Unassembled WGS sequence"/>
</dbReference>
<dbReference type="AlphaFoldDB" id="A0A9N7U5W4"/>
<evidence type="ECO:0000313" key="3">
    <source>
        <dbReference type="Proteomes" id="UP001153269"/>
    </source>
</evidence>
<organism evidence="2 3">
    <name type="scientific">Pleuronectes platessa</name>
    <name type="common">European plaice</name>
    <dbReference type="NCBI Taxonomy" id="8262"/>
    <lineage>
        <taxon>Eukaryota</taxon>
        <taxon>Metazoa</taxon>
        <taxon>Chordata</taxon>
        <taxon>Craniata</taxon>
        <taxon>Vertebrata</taxon>
        <taxon>Euteleostomi</taxon>
        <taxon>Actinopterygii</taxon>
        <taxon>Neopterygii</taxon>
        <taxon>Teleostei</taxon>
        <taxon>Neoteleostei</taxon>
        <taxon>Acanthomorphata</taxon>
        <taxon>Carangaria</taxon>
        <taxon>Pleuronectiformes</taxon>
        <taxon>Pleuronectoidei</taxon>
        <taxon>Pleuronectidae</taxon>
        <taxon>Pleuronectes</taxon>
    </lineage>
</organism>
<name>A0A9N7U5W4_PLEPL</name>
<protein>
    <submittedName>
        <fullName evidence="2">Uncharacterized protein</fullName>
    </submittedName>
</protein>